<evidence type="ECO:0000313" key="2">
    <source>
        <dbReference type="Proteomes" id="UP000674318"/>
    </source>
</evidence>
<gene>
    <name evidence="1" type="ORF">JKF63_01657</name>
</gene>
<keyword evidence="2" id="KW-1185">Reference proteome</keyword>
<name>A0A836IEP5_9TRYP</name>
<evidence type="ECO:0000313" key="1">
    <source>
        <dbReference type="EMBL" id="KAG5493825.1"/>
    </source>
</evidence>
<protein>
    <submittedName>
        <fullName evidence="1">Uncharacterized protein</fullName>
    </submittedName>
</protein>
<dbReference type="Proteomes" id="UP000674318">
    <property type="component" value="Unassembled WGS sequence"/>
</dbReference>
<reference evidence="1 2" key="1">
    <citation type="submission" date="2021-02" db="EMBL/GenBank/DDBJ databases">
        <title>Porcisia hertigi Genome sequencing and assembly.</title>
        <authorList>
            <person name="Almutairi H."/>
            <person name="Gatherer D."/>
        </authorList>
    </citation>
    <scope>NUCLEOTIDE SEQUENCE [LARGE SCALE GENOMIC DNA]</scope>
    <source>
        <strain evidence="1 2">C119</strain>
    </source>
</reference>
<dbReference type="GeneID" id="94287780"/>
<dbReference type="RefSeq" id="XP_067753860.1">
    <property type="nucleotide sequence ID" value="XM_067897703.1"/>
</dbReference>
<proteinExistence type="predicted"/>
<dbReference type="KEGG" id="phet:94287780"/>
<accession>A0A836IEP5</accession>
<comment type="caution">
    <text evidence="1">The sequence shown here is derived from an EMBL/GenBank/DDBJ whole genome shotgun (WGS) entry which is preliminary data.</text>
</comment>
<dbReference type="AlphaFoldDB" id="A0A836IEP5"/>
<organism evidence="1 2">
    <name type="scientific">Porcisia hertigi</name>
    <dbReference type="NCBI Taxonomy" id="2761500"/>
    <lineage>
        <taxon>Eukaryota</taxon>
        <taxon>Discoba</taxon>
        <taxon>Euglenozoa</taxon>
        <taxon>Kinetoplastea</taxon>
        <taxon>Metakinetoplastina</taxon>
        <taxon>Trypanosomatida</taxon>
        <taxon>Trypanosomatidae</taxon>
        <taxon>Leishmaniinae</taxon>
        <taxon>Porcisia</taxon>
    </lineage>
</organism>
<dbReference type="EMBL" id="JAFJZO010000034">
    <property type="protein sequence ID" value="KAG5493825.1"/>
    <property type="molecule type" value="Genomic_DNA"/>
</dbReference>
<sequence>MSSLNSSALFDAASVSSPKDARGATATVPKLSPAALWVLESGFLQRAKCAEAPVSVMQILSPPPSKRSRTSPTISAPGSYLCSMDAIVTIGSADDVRVSRESFGPSNERHRVSISIVTDTDIADECPSATTATDSSVCTSPHRALSCSAYLTVWGWRPSISCTTPTSLCAEVAHIDETESPDTVTAISRTTIMSSAHSTSSPRSLCRSL</sequence>
<dbReference type="OrthoDB" id="10604696at2759"/>